<evidence type="ECO:0000313" key="5">
    <source>
        <dbReference type="EMBL" id="MBM7797568.1"/>
    </source>
</evidence>
<proteinExistence type="inferred from homology"/>
<dbReference type="PANTHER" id="PTHR38784">
    <property type="entry name" value="SUCROSE PHOSPHORYLASE"/>
    <property type="match status" value="1"/>
</dbReference>
<dbReference type="EMBL" id="JAFBCF010000001">
    <property type="protein sequence ID" value="MBM7797568.1"/>
    <property type="molecule type" value="Genomic_DNA"/>
</dbReference>
<dbReference type="SMART" id="SM00642">
    <property type="entry name" value="Aamy"/>
    <property type="match status" value="1"/>
</dbReference>
<evidence type="ECO:0000256" key="3">
    <source>
        <dbReference type="ARBA" id="ARBA00022679"/>
    </source>
</evidence>
<dbReference type="InterPro" id="IPR006047">
    <property type="entry name" value="GH13_cat_dom"/>
</dbReference>
<dbReference type="InterPro" id="IPR022527">
    <property type="entry name" value="Sucrose_phospho"/>
</dbReference>
<feature type="domain" description="Glycosyl hydrolase family 13 catalytic" evidence="4">
    <location>
        <begin position="22"/>
        <end position="428"/>
    </location>
</feature>
<dbReference type="GO" id="GO:0009018">
    <property type="term" value="F:sucrose phosphorylase activity"/>
    <property type="evidence" value="ECO:0007669"/>
    <property type="project" value="UniProtKB-EC"/>
</dbReference>
<dbReference type="Proteomes" id="UP000704762">
    <property type="component" value="Unassembled WGS sequence"/>
</dbReference>
<dbReference type="SUPFAM" id="SSF51445">
    <property type="entry name" value="(Trans)glycosidases"/>
    <property type="match status" value="1"/>
</dbReference>
<comment type="caution">
    <text evidence="5">The sequence shown here is derived from an EMBL/GenBank/DDBJ whole genome shotgun (WGS) entry which is preliminary data.</text>
</comment>
<evidence type="ECO:0000259" key="4">
    <source>
        <dbReference type="SMART" id="SM00642"/>
    </source>
</evidence>
<protein>
    <submittedName>
        <fullName evidence="5">Sucrose phosphorylase</fullName>
        <ecNumber evidence="5">2.4.1.7</ecNumber>
    </submittedName>
</protein>
<dbReference type="InterPro" id="IPR045857">
    <property type="entry name" value="O16G_dom_2"/>
</dbReference>
<reference evidence="5 6" key="1">
    <citation type="submission" date="2021-01" db="EMBL/GenBank/DDBJ databases">
        <title>Sequencing the genomes of 1000 actinobacteria strains.</title>
        <authorList>
            <person name="Klenk H.-P."/>
        </authorList>
    </citation>
    <scope>NUCLEOTIDE SEQUENCE [LARGE SCALE GENOMIC DNA]</scope>
    <source>
        <strain evidence="5 6">DSM 18662</strain>
    </source>
</reference>
<dbReference type="Gene3D" id="3.90.400.10">
    <property type="entry name" value="Oligo-1,6-glucosidase, Domain 2"/>
    <property type="match status" value="1"/>
</dbReference>
<keyword evidence="2 5" id="KW-0328">Glycosyltransferase</keyword>
<evidence type="ECO:0000313" key="6">
    <source>
        <dbReference type="Proteomes" id="UP000704762"/>
    </source>
</evidence>
<dbReference type="RefSeq" id="WP_204916233.1">
    <property type="nucleotide sequence ID" value="NZ_BAAAQP010000011.1"/>
</dbReference>
<name>A0ABS2RFV0_9ACTN</name>
<comment type="similarity">
    <text evidence="1">Belongs to the glycosyl hydrolase 13 family. Sucrose phosphorylase subfamily.</text>
</comment>
<dbReference type="Gene3D" id="2.20.220.10">
    <property type="entry name" value="alpha-Amylases"/>
    <property type="match status" value="1"/>
</dbReference>
<gene>
    <name evidence="5" type="ORF">JOE57_000489</name>
</gene>
<evidence type="ECO:0000256" key="2">
    <source>
        <dbReference type="ARBA" id="ARBA00022676"/>
    </source>
</evidence>
<sequence length="507" mass="54812">MDAQGGSVVGAAVEPRSGHGVELLTYADRLGGDLARLGDLLAGPLSDFDGVHILPFFVPYDGADAGFDPVDHAQVDPRLGDWDQVRALAKGCEVTADLIVNHVSSESAEFRDWLRLSDASPYDGMFLTYATVFPDGGTEQQITAFYRPRPGLPFTAYSHADGQRRLVWTTFLPSQVDLDVHHPRAKDYLRRILTVLRTGGVTTVRLDAVGYAVKTPGTDSFMTAQTLDFVSEITALAREIGLRVLVEVHANYRQQLAIAPLVDLVYDFALPALLLHGFGTHTVDRLAHWLDIRPSNAITVLDTHDGIGVIDAGPGGGQPGLLSLEEMTAIFARAETATNGHSAIASVVPEWAAMPHQINATFFSALGADLTTYLVARAVQLWMPGRPQLYYVGLLGGLDDVELFARTGNGRDVNRHVYDADETADALRSDVTRALLALVRLRSNHRAFDGTFSHRVLGEDRIELTWTGAEASARLEAGFAAQPDLVIELTDAAGSGVVTEPGQLLEL</sequence>
<dbReference type="InterPro" id="IPR017853">
    <property type="entry name" value="GH"/>
</dbReference>
<dbReference type="NCBIfam" id="TIGR03852">
    <property type="entry name" value="sucrose_gtfA"/>
    <property type="match status" value="1"/>
</dbReference>
<keyword evidence="3 5" id="KW-0808">Transferase</keyword>
<dbReference type="EC" id="2.4.1.7" evidence="5"/>
<evidence type="ECO:0000256" key="1">
    <source>
        <dbReference type="ARBA" id="ARBA00008452"/>
    </source>
</evidence>
<organism evidence="5 6">
    <name type="scientific">Microlunatus panaciterrae</name>
    <dbReference type="NCBI Taxonomy" id="400768"/>
    <lineage>
        <taxon>Bacteria</taxon>
        <taxon>Bacillati</taxon>
        <taxon>Actinomycetota</taxon>
        <taxon>Actinomycetes</taxon>
        <taxon>Propionibacteriales</taxon>
        <taxon>Propionibacteriaceae</taxon>
        <taxon>Microlunatus</taxon>
    </lineage>
</organism>
<keyword evidence="6" id="KW-1185">Reference proteome</keyword>
<dbReference type="Pfam" id="PF00128">
    <property type="entry name" value="Alpha-amylase"/>
    <property type="match status" value="1"/>
</dbReference>
<dbReference type="Gene3D" id="3.20.20.80">
    <property type="entry name" value="Glycosidases"/>
    <property type="match status" value="1"/>
</dbReference>
<dbReference type="PANTHER" id="PTHR38784:SF1">
    <property type="entry name" value="SUCROSE PHOSPHORYLASE"/>
    <property type="match status" value="1"/>
</dbReference>
<accession>A0ABS2RFV0</accession>